<proteinExistence type="predicted"/>
<name>A0ABR8Z6K1_9FLAO</name>
<evidence type="ECO:0000313" key="1">
    <source>
        <dbReference type="EMBL" id="MBD8080911.1"/>
    </source>
</evidence>
<dbReference type="EMBL" id="JACYFS010000001">
    <property type="protein sequence ID" value="MBD8080911.1"/>
    <property type="molecule type" value="Genomic_DNA"/>
</dbReference>
<organism evidence="1 2">
    <name type="scientific">Chryseobacterium caseinilyticum</name>
    <dbReference type="NCBI Taxonomy" id="2771428"/>
    <lineage>
        <taxon>Bacteria</taxon>
        <taxon>Pseudomonadati</taxon>
        <taxon>Bacteroidota</taxon>
        <taxon>Flavobacteriia</taxon>
        <taxon>Flavobacteriales</taxon>
        <taxon>Weeksellaceae</taxon>
        <taxon>Chryseobacterium group</taxon>
        <taxon>Chryseobacterium</taxon>
    </lineage>
</organism>
<protein>
    <recommendedName>
        <fullName evidence="3">DNA-binding protein</fullName>
    </recommendedName>
</protein>
<dbReference type="Proteomes" id="UP000637299">
    <property type="component" value="Unassembled WGS sequence"/>
</dbReference>
<evidence type="ECO:0000313" key="2">
    <source>
        <dbReference type="Proteomes" id="UP000637299"/>
    </source>
</evidence>
<gene>
    <name evidence="1" type="ORF">IC610_00585</name>
</gene>
<reference evidence="1 2" key="1">
    <citation type="submission" date="2020-09" db="EMBL/GenBank/DDBJ databases">
        <title>Genome seq and assembly of Chryseobacterium sp.</title>
        <authorList>
            <person name="Chhetri G."/>
        </authorList>
    </citation>
    <scope>NUCLEOTIDE SEQUENCE [LARGE SCALE GENOMIC DNA]</scope>
    <source>
        <strain evidence="1 2">GCR10</strain>
    </source>
</reference>
<dbReference type="RefSeq" id="WP_191734744.1">
    <property type="nucleotide sequence ID" value="NZ_JACYFS010000001.1"/>
</dbReference>
<sequence length="93" mass="11399">MKNKLFLSQDFLRDMIEQLQVFVNSPEKILLRFNEDEIIMEEDLAVMLGVNVRTIRNYRKENEIKALHFCGRVIYLRTFLYLDLLTRYYRLYD</sequence>
<comment type="caution">
    <text evidence="1">The sequence shown here is derived from an EMBL/GenBank/DDBJ whole genome shotgun (WGS) entry which is preliminary data.</text>
</comment>
<accession>A0ABR8Z6K1</accession>
<keyword evidence="2" id="KW-1185">Reference proteome</keyword>
<evidence type="ECO:0008006" key="3">
    <source>
        <dbReference type="Google" id="ProtNLM"/>
    </source>
</evidence>